<accession>A0AAD3ZYD4</accession>
<name>A0AAD3ZYD4_MICMQ</name>
<protein>
    <recommendedName>
        <fullName evidence="2">TY-Chap N-terminal domain-containing protein</fullName>
    </recommendedName>
</protein>
<dbReference type="EMBL" id="WAAQ01000001">
    <property type="protein sequence ID" value="KAB1885904.1"/>
    <property type="molecule type" value="Genomic_DNA"/>
</dbReference>
<comment type="caution">
    <text evidence="3">The sequence shown here is derived from an EMBL/GenBank/DDBJ whole genome shotgun (WGS) entry which is preliminary data.</text>
</comment>
<sequence>MQLSVGDADARGRRADPEAGGLNVQKSGRYVRVGNTEYPLATPGGHWALWSSTPVEGFRRIGNGWVRNISPDEQLECFRVEHRGTYRGITVTVEPGRDGPDRRGLARLGTLDPRAAEQGFEMLGFERPELQPWLKFVPMDDPDLDFETIRTPEPMPWAATSRDAVAQRSVPRASDAQPSAWGAFGLRLVTALRGVTDQVFLIVSVDGDPLRYVQFAGDPDKLYAEAPGLDVVTDADETVLKAAGWEEPGVAQPNWTSELALPAYAADYREFADRCVAALRDAYRVSSPDVLVHRAWRDQEQTSLDFPGLGRAQL</sequence>
<evidence type="ECO:0000313" key="4">
    <source>
        <dbReference type="Proteomes" id="UP000436027"/>
    </source>
</evidence>
<gene>
    <name evidence="3" type="ORF">F6W70_00090</name>
</gene>
<reference evidence="3 4" key="1">
    <citation type="submission" date="2019-09" db="EMBL/GenBank/DDBJ databases">
        <title>Whole genome sequencing of Microbacterium maritypicum.</title>
        <authorList>
            <person name="Lenchi N."/>
        </authorList>
    </citation>
    <scope>NUCLEOTIDE SEQUENCE [LARGE SCALE GENOMIC DNA]</scope>
    <source>
        <strain evidence="3 4">DSM 12512</strain>
    </source>
</reference>
<organism evidence="3 4">
    <name type="scientific">Microbacterium maritypicum</name>
    <name type="common">Microbacterium liquefaciens</name>
    <dbReference type="NCBI Taxonomy" id="33918"/>
    <lineage>
        <taxon>Bacteria</taxon>
        <taxon>Bacillati</taxon>
        <taxon>Actinomycetota</taxon>
        <taxon>Actinomycetes</taxon>
        <taxon>Micrococcales</taxon>
        <taxon>Microbacteriaceae</taxon>
        <taxon>Microbacterium</taxon>
    </lineage>
</organism>
<feature type="domain" description="TY-Chap N-terminal" evidence="2">
    <location>
        <begin position="180"/>
        <end position="291"/>
    </location>
</feature>
<evidence type="ECO:0000256" key="1">
    <source>
        <dbReference type="SAM" id="MobiDB-lite"/>
    </source>
</evidence>
<dbReference type="Proteomes" id="UP000436027">
    <property type="component" value="Unassembled WGS sequence"/>
</dbReference>
<proteinExistence type="predicted"/>
<evidence type="ECO:0000313" key="3">
    <source>
        <dbReference type="EMBL" id="KAB1885904.1"/>
    </source>
</evidence>
<feature type="compositionally biased region" description="Basic and acidic residues" evidence="1">
    <location>
        <begin position="8"/>
        <end position="17"/>
    </location>
</feature>
<feature type="region of interest" description="Disordered" evidence="1">
    <location>
        <begin position="1"/>
        <end position="23"/>
    </location>
</feature>
<dbReference type="InterPro" id="IPR054344">
    <property type="entry name" value="TY-Chap_N"/>
</dbReference>
<dbReference type="Pfam" id="PF22552">
    <property type="entry name" value="TY-Chap3"/>
    <property type="match status" value="1"/>
</dbReference>
<dbReference type="AlphaFoldDB" id="A0AAD3ZYD4"/>
<dbReference type="RefSeq" id="WP_055875176.1">
    <property type="nucleotide sequence ID" value="NZ_BAAAIN010000002.1"/>
</dbReference>
<evidence type="ECO:0000259" key="2">
    <source>
        <dbReference type="Pfam" id="PF22552"/>
    </source>
</evidence>